<gene>
    <name evidence="3" type="ORF">A9D12_13470</name>
</gene>
<dbReference type="InterPro" id="IPR004398">
    <property type="entry name" value="RNA_MeTrfase_RsmD"/>
</dbReference>
<reference evidence="3 4" key="1">
    <citation type="submission" date="2016-05" db="EMBL/GenBank/DDBJ databases">
        <title>Compelete Genome Sequence of Bacteriochlorophyll-Synthesizing Bacterium Porphyrobacter neustonensis DSM 9434.</title>
        <authorList>
            <person name="Shi X.-L."/>
            <person name="Wu Y.-H."/>
            <person name="Cheng H."/>
            <person name="Xu L."/>
            <person name="Zhang X.-Q."/>
            <person name="Wang C.-S."/>
            <person name="Xu X.-W."/>
        </authorList>
    </citation>
    <scope>NUCLEOTIDE SEQUENCE [LARGE SCALE GENOMIC DNA]</scope>
    <source>
        <strain evidence="3 4">DSM 9434</strain>
    </source>
</reference>
<dbReference type="PIRSF" id="PIRSF004553">
    <property type="entry name" value="CHP00095"/>
    <property type="match status" value="1"/>
</dbReference>
<dbReference type="RefSeq" id="WP_068352707.1">
    <property type="nucleotide sequence ID" value="NZ_CP016033.1"/>
</dbReference>
<dbReference type="InterPro" id="IPR002052">
    <property type="entry name" value="DNA_methylase_N6_adenine_CS"/>
</dbReference>
<accession>A0A192D6Y5</accession>
<keyword evidence="1 3" id="KW-0489">Methyltransferase</keyword>
<dbReference type="STRING" id="1112.A9D12_13470"/>
<evidence type="ECO:0000313" key="4">
    <source>
        <dbReference type="Proteomes" id="UP000078263"/>
    </source>
</evidence>
<dbReference type="NCBIfam" id="TIGR00095">
    <property type="entry name" value="16S rRNA (guanine(966)-N(2))-methyltransferase RsmD"/>
    <property type="match status" value="1"/>
</dbReference>
<dbReference type="InterPro" id="IPR029063">
    <property type="entry name" value="SAM-dependent_MTases_sf"/>
</dbReference>
<keyword evidence="2 3" id="KW-0808">Transferase</keyword>
<organism evidence="3 4">
    <name type="scientific">Erythrobacter neustonensis</name>
    <dbReference type="NCBI Taxonomy" id="1112"/>
    <lineage>
        <taxon>Bacteria</taxon>
        <taxon>Pseudomonadati</taxon>
        <taxon>Pseudomonadota</taxon>
        <taxon>Alphaproteobacteria</taxon>
        <taxon>Sphingomonadales</taxon>
        <taxon>Erythrobacteraceae</taxon>
        <taxon>Erythrobacter/Porphyrobacter group</taxon>
        <taxon>Erythrobacter</taxon>
    </lineage>
</organism>
<evidence type="ECO:0000256" key="1">
    <source>
        <dbReference type="ARBA" id="ARBA00022603"/>
    </source>
</evidence>
<dbReference type="GO" id="GO:0003676">
    <property type="term" value="F:nucleic acid binding"/>
    <property type="evidence" value="ECO:0007669"/>
    <property type="project" value="InterPro"/>
</dbReference>
<dbReference type="GO" id="GO:0031167">
    <property type="term" value="P:rRNA methylation"/>
    <property type="evidence" value="ECO:0007669"/>
    <property type="project" value="InterPro"/>
</dbReference>
<dbReference type="Gene3D" id="3.40.50.150">
    <property type="entry name" value="Vaccinia Virus protein VP39"/>
    <property type="match status" value="1"/>
</dbReference>
<dbReference type="PANTHER" id="PTHR43542">
    <property type="entry name" value="METHYLTRANSFERASE"/>
    <property type="match status" value="1"/>
</dbReference>
<proteinExistence type="predicted"/>
<dbReference type="GO" id="GO:0008168">
    <property type="term" value="F:methyltransferase activity"/>
    <property type="evidence" value="ECO:0007669"/>
    <property type="project" value="UniProtKB-KW"/>
</dbReference>
<dbReference type="Pfam" id="PF03602">
    <property type="entry name" value="Cons_hypoth95"/>
    <property type="match status" value="1"/>
</dbReference>
<name>A0A192D6Y5_9SPHN</name>
<dbReference type="PANTHER" id="PTHR43542:SF1">
    <property type="entry name" value="METHYLTRANSFERASE"/>
    <property type="match status" value="1"/>
</dbReference>
<dbReference type="PROSITE" id="PS00092">
    <property type="entry name" value="N6_MTASE"/>
    <property type="match status" value="1"/>
</dbReference>
<sequence>MRIIAGEWRGRKLVAPKGEATRPTADRARETLFAMLTSRLGDFAGLQVVDLFAGSGALGLEALSRGAEHCLFVEQDRAAVDVIRANIAALDAGLRTRVETGSVMGLRSATRPLDLILADPPYHSGAGEVALDRLLRLGWIGPETWIALETAFNEDVAIKGLVKDAERRVGKGKLHLLRMDPDTPADPAATR</sequence>
<keyword evidence="4" id="KW-1185">Reference proteome</keyword>
<evidence type="ECO:0000313" key="3">
    <source>
        <dbReference type="EMBL" id="ANK13791.1"/>
    </source>
</evidence>
<dbReference type="OrthoDB" id="9803017at2"/>
<dbReference type="EMBL" id="CP016033">
    <property type="protein sequence ID" value="ANK13791.1"/>
    <property type="molecule type" value="Genomic_DNA"/>
</dbReference>
<dbReference type="CDD" id="cd02440">
    <property type="entry name" value="AdoMet_MTases"/>
    <property type="match status" value="1"/>
</dbReference>
<dbReference type="Proteomes" id="UP000078263">
    <property type="component" value="Chromosome"/>
</dbReference>
<dbReference type="SUPFAM" id="SSF53335">
    <property type="entry name" value="S-adenosyl-L-methionine-dependent methyltransferases"/>
    <property type="match status" value="1"/>
</dbReference>
<evidence type="ECO:0000256" key="2">
    <source>
        <dbReference type="ARBA" id="ARBA00022679"/>
    </source>
</evidence>
<dbReference type="KEGG" id="pns:A9D12_13470"/>
<protein>
    <submittedName>
        <fullName evidence="3">16S rRNA (Guanine(966)-N(2))-methyltransferase RsmD</fullName>
    </submittedName>
</protein>
<dbReference type="AlphaFoldDB" id="A0A192D6Y5"/>